<dbReference type="GO" id="GO:0003700">
    <property type="term" value="F:DNA-binding transcription factor activity"/>
    <property type="evidence" value="ECO:0007669"/>
    <property type="project" value="InterPro"/>
</dbReference>
<reference evidence="7 8" key="1">
    <citation type="submission" date="2018-07" db="EMBL/GenBank/DDBJ databases">
        <title>Microbacterium endoborsara sp. nov., a novel actinobacterium isolated from Borszczowia aralocaspica.</title>
        <authorList>
            <person name="An D."/>
        </authorList>
    </citation>
    <scope>NUCLEOTIDE SEQUENCE [LARGE SCALE GENOMIC DNA]</scope>
    <source>
        <strain evidence="7 8">C1.15228</strain>
    </source>
</reference>
<dbReference type="InterPro" id="IPR047057">
    <property type="entry name" value="MerR_fam"/>
</dbReference>
<dbReference type="SMART" id="SM00422">
    <property type="entry name" value="HTH_MERR"/>
    <property type="match status" value="1"/>
</dbReference>
<dbReference type="CDD" id="cd01106">
    <property type="entry name" value="HTH_TipAL-Mta"/>
    <property type="match status" value="1"/>
</dbReference>
<evidence type="ECO:0000256" key="3">
    <source>
        <dbReference type="ARBA" id="ARBA00023125"/>
    </source>
</evidence>
<name>A0A367Y8G3_9MICO</name>
<evidence type="ECO:0000313" key="8">
    <source>
        <dbReference type="Proteomes" id="UP000253508"/>
    </source>
</evidence>
<keyword evidence="2" id="KW-0805">Transcription regulation</keyword>
<dbReference type="InterPro" id="IPR009061">
    <property type="entry name" value="DNA-bd_dom_put_sf"/>
</dbReference>
<comment type="caution">
    <text evidence="7">The sequence shown here is derived from an EMBL/GenBank/DDBJ whole genome shotgun (WGS) entry which is preliminary data.</text>
</comment>
<accession>A0A367Y8G3</accession>
<dbReference type="InterPro" id="IPR036244">
    <property type="entry name" value="TipA-like_antibiotic-bd"/>
</dbReference>
<keyword evidence="1" id="KW-0678">Repressor</keyword>
<dbReference type="EMBL" id="QORO01000001">
    <property type="protein sequence ID" value="RCK61291.1"/>
    <property type="molecule type" value="Genomic_DNA"/>
</dbReference>
<dbReference type="PROSITE" id="PS50937">
    <property type="entry name" value="HTH_MERR_2"/>
    <property type="match status" value="1"/>
</dbReference>
<dbReference type="InterPro" id="IPR000551">
    <property type="entry name" value="MerR-type_HTH_dom"/>
</dbReference>
<keyword evidence="5" id="KW-0175">Coiled coil</keyword>
<dbReference type="SUPFAM" id="SSF89082">
    <property type="entry name" value="Antibiotic binding domain of TipA-like multidrug resistance regulators"/>
    <property type="match status" value="1"/>
</dbReference>
<evidence type="ECO:0000256" key="5">
    <source>
        <dbReference type="SAM" id="Coils"/>
    </source>
</evidence>
<dbReference type="Pfam" id="PF07739">
    <property type="entry name" value="TipAS"/>
    <property type="match status" value="1"/>
</dbReference>
<dbReference type="PANTHER" id="PTHR30204">
    <property type="entry name" value="REDOX-CYCLING DRUG-SENSING TRANSCRIPTIONAL ACTIVATOR SOXR"/>
    <property type="match status" value="1"/>
</dbReference>
<dbReference type="PANTHER" id="PTHR30204:SF69">
    <property type="entry name" value="MERR-FAMILY TRANSCRIPTIONAL REGULATOR"/>
    <property type="match status" value="1"/>
</dbReference>
<feature type="domain" description="HTH merR-type" evidence="6">
    <location>
        <begin position="13"/>
        <end position="82"/>
    </location>
</feature>
<evidence type="ECO:0000256" key="2">
    <source>
        <dbReference type="ARBA" id="ARBA00023015"/>
    </source>
</evidence>
<keyword evidence="8" id="KW-1185">Reference proteome</keyword>
<organism evidence="7 8">
    <name type="scientific">Microbacterium sorbitolivorans</name>
    <dbReference type="NCBI Taxonomy" id="1867410"/>
    <lineage>
        <taxon>Bacteria</taxon>
        <taxon>Bacillati</taxon>
        <taxon>Actinomycetota</taxon>
        <taxon>Actinomycetes</taxon>
        <taxon>Micrococcales</taxon>
        <taxon>Microbacteriaceae</taxon>
        <taxon>Microbacterium</taxon>
    </lineage>
</organism>
<feature type="coiled-coil region" evidence="5">
    <location>
        <begin position="90"/>
        <end position="117"/>
    </location>
</feature>
<dbReference type="Pfam" id="PF13411">
    <property type="entry name" value="MerR_1"/>
    <property type="match status" value="1"/>
</dbReference>
<evidence type="ECO:0000259" key="6">
    <source>
        <dbReference type="PROSITE" id="PS50937"/>
    </source>
</evidence>
<dbReference type="SUPFAM" id="SSF46955">
    <property type="entry name" value="Putative DNA-binding domain"/>
    <property type="match status" value="1"/>
</dbReference>
<gene>
    <name evidence="7" type="ORF">DTO57_01155</name>
</gene>
<keyword evidence="3" id="KW-0238">DNA-binding</keyword>
<evidence type="ECO:0000256" key="1">
    <source>
        <dbReference type="ARBA" id="ARBA00022491"/>
    </source>
</evidence>
<dbReference type="GO" id="GO:0003677">
    <property type="term" value="F:DNA binding"/>
    <property type="evidence" value="ECO:0007669"/>
    <property type="project" value="UniProtKB-KW"/>
</dbReference>
<dbReference type="InterPro" id="IPR012925">
    <property type="entry name" value="TipAS_dom"/>
</dbReference>
<dbReference type="Gene3D" id="1.10.1660.10">
    <property type="match status" value="1"/>
</dbReference>
<keyword evidence="4" id="KW-0804">Transcription</keyword>
<dbReference type="PRINTS" id="PR00040">
    <property type="entry name" value="HTHMERR"/>
</dbReference>
<evidence type="ECO:0000313" key="7">
    <source>
        <dbReference type="EMBL" id="RCK61291.1"/>
    </source>
</evidence>
<protein>
    <submittedName>
        <fullName evidence="7">MerR family transcriptional regulator</fullName>
    </submittedName>
</protein>
<dbReference type="Proteomes" id="UP000253508">
    <property type="component" value="Unassembled WGS sequence"/>
</dbReference>
<proteinExistence type="predicted"/>
<dbReference type="Gene3D" id="1.10.490.50">
    <property type="entry name" value="Antibiotic binding domain of TipA-like multidrug resistance regulators"/>
    <property type="match status" value="1"/>
</dbReference>
<dbReference type="AlphaFoldDB" id="A0A367Y8G3"/>
<dbReference type="OrthoDB" id="9809391at2"/>
<evidence type="ECO:0000256" key="4">
    <source>
        <dbReference type="ARBA" id="ARBA00023163"/>
    </source>
</evidence>
<sequence>MRTTSTSWRQSVEWTVHELAERAGISGRTLRHYHQIGLLEPDRVGSNGYRYYGPDAVSRLQRILLLRETGMPLADIADVLDVPTTPEVEVQALTGHLEHLARERDSLNRRINAVEHTLSMRRQGREPRMDVMLEGFNDRYEVEVVERWGRDAFDASNQWWHGKSVQQQKAWKVRADALLTRWRVIQQEGHELDSAIAQEHAAVHVEWFKEIPGTPTHAGDTAKSVDMIRGLADQYETNPDFHVAFGTPEAASFAANALRLHVRGLKPSPADDLRG</sequence>